<dbReference type="Proteomes" id="UP000032722">
    <property type="component" value="Chromosome"/>
</dbReference>
<dbReference type="KEGG" id="mgb:VO56_00215"/>
<evidence type="ECO:0000313" key="5">
    <source>
        <dbReference type="Proteomes" id="UP000032722"/>
    </source>
</evidence>
<evidence type="ECO:0000313" key="6">
    <source>
        <dbReference type="Proteomes" id="UP000503310"/>
    </source>
</evidence>
<dbReference type="Pfam" id="PF02272">
    <property type="entry name" value="DHHA1"/>
    <property type="match status" value="1"/>
</dbReference>
<dbReference type="AlphaFoldDB" id="A0A0D5ZJ50"/>
<dbReference type="PROSITE" id="PS51257">
    <property type="entry name" value="PROKAR_LIPOPROTEIN"/>
    <property type="match status" value="1"/>
</dbReference>
<dbReference type="InterPro" id="IPR038763">
    <property type="entry name" value="DHH_sf"/>
</dbReference>
<dbReference type="RefSeq" id="WP_167845431.1">
    <property type="nucleotide sequence ID" value="NZ_CP047225.1"/>
</dbReference>
<sequence length="666" mass="75825">MNSKQKVWVYSLAAFSCFVTLLLLLFVFIFNTEIIWVRILVAIGILLFFFLTGVMLYFLIYNFARTRELVKKSFNGFIEEIMTNNNIGIIVYDIEYRIIWVSNFIKNKFGDNYIGFFISDFFQKIDPSKNDKFNLNLTKLQFKYKKNLYEAQFWPLSSTIVIHDITTEQTFKNEAWEQKAVIGEIEIDNLQLYQSILSEEQLFNINKIVIDVFKECSNKYNFIYRQYTNGKFIIFTNEVTLKDFEKTNFEIFTRISERVDNLDISKLSLSLGFARGWSSLKEKLEQAKKALVQSQSRGGDQVTIYSNNSQPIYYGSNTEILTDSSRTKIKNIALELEKKLLSTSISKVMIYGHANADLDSIGASYGIYEIAKAYGKNAYICNNTFDDTVKKLFEEKNNKLPKDIFIRNINQANKMTDSSTLVVLVDNSDPFRTDNKEALTNVHPNNVFVFDHHRLGKSIDFASYSNIYVDTSASSAAEIVTEIAMFLDYRVNLSNEIAQVLLNGIYLDTNQFSKSVTTRAFEAAAFLEKHGAKGSISGEMLKIDEDTQALIDQILKNVVEVKKGYFLTYTEQEASNDVISIAANEILKIRGRVASFVVAKLKGTKTYKLSARGVNTNVQIICEAVGGGGHFGTAAATSDEELEQFVDNIRTAIIDIGRKQNESNFN</sequence>
<dbReference type="EMBL" id="CP011021">
    <property type="protein sequence ID" value="AKA49714.1"/>
    <property type="molecule type" value="Genomic_DNA"/>
</dbReference>
<dbReference type="InterPro" id="IPR051319">
    <property type="entry name" value="Oligoribo/pAp-PDE_c-di-AMP_PDE"/>
</dbReference>
<protein>
    <recommendedName>
        <fullName evidence="2">GGDEF domain-containing protein</fullName>
    </recommendedName>
</protein>
<dbReference type="Gene3D" id="3.30.450.20">
    <property type="entry name" value="PAS domain"/>
    <property type="match status" value="1"/>
</dbReference>
<evidence type="ECO:0000313" key="4">
    <source>
        <dbReference type="EMBL" id="QIW62471.1"/>
    </source>
</evidence>
<dbReference type="InterPro" id="IPR003156">
    <property type="entry name" value="DHHA1_dom"/>
</dbReference>
<keyword evidence="1" id="KW-1133">Transmembrane helix</keyword>
<dbReference type="InterPro" id="IPR000160">
    <property type="entry name" value="GGDEF_dom"/>
</dbReference>
<dbReference type="HOGENOM" id="CLU_018278_0_0_14"/>
<dbReference type="InterPro" id="IPR001667">
    <property type="entry name" value="DDH_dom"/>
</dbReference>
<name>A0A0D5ZJ50_9BACT</name>
<dbReference type="PATRIC" id="fig|29556.3.peg.45"/>
<accession>A0A0D5ZJ50</accession>
<gene>
    <name evidence="4" type="ORF">GOQ20_03565</name>
    <name evidence="3" type="ORF">VO56_00215</name>
</gene>
<proteinExistence type="predicted"/>
<evidence type="ECO:0000313" key="3">
    <source>
        <dbReference type="EMBL" id="AKA49714.1"/>
    </source>
</evidence>
<dbReference type="Proteomes" id="UP000503310">
    <property type="component" value="Chromosome"/>
</dbReference>
<evidence type="ECO:0000256" key="1">
    <source>
        <dbReference type="SAM" id="Phobius"/>
    </source>
</evidence>
<dbReference type="EMBL" id="CP047225">
    <property type="protein sequence ID" value="QIW62471.1"/>
    <property type="molecule type" value="Genomic_DNA"/>
</dbReference>
<dbReference type="Gene3D" id="3.90.1640.10">
    <property type="entry name" value="inorganic pyrophosphatase (n-terminal core)"/>
    <property type="match status" value="1"/>
</dbReference>
<feature type="domain" description="GGDEF" evidence="2">
    <location>
        <begin position="178"/>
        <end position="307"/>
    </location>
</feature>
<keyword evidence="1" id="KW-0812">Transmembrane</keyword>
<evidence type="ECO:0000259" key="2">
    <source>
        <dbReference type="PROSITE" id="PS50887"/>
    </source>
</evidence>
<dbReference type="PIRSF" id="PIRSF026583">
    <property type="entry name" value="YybT"/>
    <property type="match status" value="1"/>
</dbReference>
<dbReference type="Pfam" id="PF01368">
    <property type="entry name" value="DHH"/>
    <property type="match status" value="1"/>
</dbReference>
<dbReference type="PROSITE" id="PS50887">
    <property type="entry name" value="GGDEF"/>
    <property type="match status" value="1"/>
</dbReference>
<dbReference type="Pfam" id="PF24898">
    <property type="entry name" value="GGDEF_GdpP"/>
    <property type="match status" value="1"/>
</dbReference>
<feature type="transmembrane region" description="Helical" evidence="1">
    <location>
        <begin position="35"/>
        <end position="64"/>
    </location>
</feature>
<dbReference type="Gene3D" id="3.10.310.30">
    <property type="match status" value="1"/>
</dbReference>
<dbReference type="PANTHER" id="PTHR47618">
    <property type="entry name" value="BIFUNCTIONAL OLIGORIBONUCLEASE AND PAP PHOSPHATASE NRNA"/>
    <property type="match status" value="1"/>
</dbReference>
<organism evidence="5">
    <name type="scientific">Mycoplasmopsis gallinacea</name>
    <dbReference type="NCBI Taxonomy" id="29556"/>
    <lineage>
        <taxon>Bacteria</taxon>
        <taxon>Bacillati</taxon>
        <taxon>Mycoplasmatota</taxon>
        <taxon>Mycoplasmoidales</taxon>
        <taxon>Metamycoplasmataceae</taxon>
        <taxon>Mycoplasmopsis</taxon>
    </lineage>
</organism>
<dbReference type="InterPro" id="IPR014528">
    <property type="entry name" value="GdpP/PdeA"/>
</dbReference>
<dbReference type="SUPFAM" id="SSF64182">
    <property type="entry name" value="DHH phosphoesterases"/>
    <property type="match status" value="1"/>
</dbReference>
<dbReference type="GO" id="GO:0003676">
    <property type="term" value="F:nucleic acid binding"/>
    <property type="evidence" value="ECO:0007669"/>
    <property type="project" value="InterPro"/>
</dbReference>
<keyword evidence="1" id="KW-0472">Membrane</keyword>
<dbReference type="PANTHER" id="PTHR47618:SF2">
    <property type="entry name" value="CYCLIC-DI-AMP PHOSPHODIESTERASE GDPP"/>
    <property type="match status" value="1"/>
</dbReference>
<reference evidence="4 6" key="2">
    <citation type="submission" date="2019-12" db="EMBL/GenBank/DDBJ databases">
        <title>Sequencing and analysis of the whole genome of Mycoplasma gallinaceum strain Peacock20181011.</title>
        <authorList>
            <person name="Liu X."/>
            <person name="Qin Z."/>
            <person name="Xu H."/>
        </authorList>
    </citation>
    <scope>NUCLEOTIDE SEQUENCE [LARGE SCALE GENOMIC DNA]</scope>
    <source>
        <strain evidence="4 6">Peacock20181011</strain>
    </source>
</reference>
<feature type="transmembrane region" description="Helical" evidence="1">
    <location>
        <begin position="7"/>
        <end position="29"/>
    </location>
</feature>
<reference evidence="3 5" key="1">
    <citation type="journal article" date="2015" name="Genome Announc.">
        <title>Complete Genome Sequence of Mycoplasma meleagridis, a Possible Emerging Pathogen in Chickens.</title>
        <authorList>
            <person name="Abolnik C."/>
        </authorList>
    </citation>
    <scope>NUCLEOTIDE SEQUENCE [LARGE SCALE GENOMIC DNA]</scope>
    <source>
        <strain evidence="3 5">B2096 8B</strain>
    </source>
</reference>